<evidence type="ECO:0000256" key="6">
    <source>
        <dbReference type="ARBA" id="ARBA00022840"/>
    </source>
</evidence>
<evidence type="ECO:0000256" key="9">
    <source>
        <dbReference type="SAM" id="Phobius"/>
    </source>
</evidence>
<evidence type="ECO:0000256" key="4">
    <source>
        <dbReference type="ARBA" id="ARBA00022692"/>
    </source>
</evidence>
<accession>A0A1V5SZT4</accession>
<keyword evidence="6 11" id="KW-0067">ATP-binding</keyword>
<keyword evidence="8 9" id="KW-0472">Membrane</keyword>
<keyword evidence="3" id="KW-1003">Cell membrane</keyword>
<dbReference type="GO" id="GO:0005886">
    <property type="term" value="C:plasma membrane"/>
    <property type="evidence" value="ECO:0007669"/>
    <property type="project" value="UniProtKB-SubCell"/>
</dbReference>
<dbReference type="PROSITE" id="PS50893">
    <property type="entry name" value="ABC_TRANSPORTER_2"/>
    <property type="match status" value="1"/>
</dbReference>
<dbReference type="CDD" id="cd06581">
    <property type="entry name" value="TM_PBP1_LivM_like"/>
    <property type="match status" value="1"/>
</dbReference>
<gene>
    <name evidence="11" type="primary">artM</name>
    <name evidence="11" type="ORF">BWY41_00724</name>
</gene>
<keyword evidence="4 9" id="KW-0812">Transmembrane</keyword>
<keyword evidence="2" id="KW-0813">Transport</keyword>
<feature type="transmembrane region" description="Helical" evidence="9">
    <location>
        <begin position="105"/>
        <end position="124"/>
    </location>
</feature>
<feature type="transmembrane region" description="Helical" evidence="9">
    <location>
        <begin position="32"/>
        <end position="51"/>
    </location>
</feature>
<comment type="subcellular location">
    <subcellularLocation>
        <location evidence="1">Cell membrane</location>
        <topology evidence="1">Multi-pass membrane protein</topology>
    </subcellularLocation>
</comment>
<dbReference type="GO" id="GO:0016887">
    <property type="term" value="F:ATP hydrolysis activity"/>
    <property type="evidence" value="ECO:0007669"/>
    <property type="project" value="InterPro"/>
</dbReference>
<evidence type="ECO:0000256" key="5">
    <source>
        <dbReference type="ARBA" id="ARBA00022741"/>
    </source>
</evidence>
<feature type="transmembrane region" description="Helical" evidence="9">
    <location>
        <begin position="136"/>
        <end position="153"/>
    </location>
</feature>
<evidence type="ECO:0000313" key="11">
    <source>
        <dbReference type="EMBL" id="OQA60026.1"/>
    </source>
</evidence>
<dbReference type="SUPFAM" id="SSF52540">
    <property type="entry name" value="P-loop containing nucleoside triphosphate hydrolases"/>
    <property type="match status" value="1"/>
</dbReference>
<keyword evidence="5" id="KW-0547">Nucleotide-binding</keyword>
<dbReference type="SMART" id="SM00382">
    <property type="entry name" value="AAA"/>
    <property type="match status" value="1"/>
</dbReference>
<proteinExistence type="predicted"/>
<feature type="transmembrane region" description="Helical" evidence="9">
    <location>
        <begin position="57"/>
        <end position="75"/>
    </location>
</feature>
<feature type="transmembrane region" description="Helical" evidence="9">
    <location>
        <begin position="269"/>
        <end position="296"/>
    </location>
</feature>
<feature type="transmembrane region" description="Helical" evidence="9">
    <location>
        <begin position="234"/>
        <end position="257"/>
    </location>
</feature>
<feature type="transmembrane region" description="Helical" evidence="9">
    <location>
        <begin position="80"/>
        <end position="99"/>
    </location>
</feature>
<dbReference type="Pfam" id="PF02653">
    <property type="entry name" value="BPD_transp_2"/>
    <property type="match status" value="1"/>
</dbReference>
<dbReference type="CDD" id="cd03219">
    <property type="entry name" value="ABC_Mj1267_LivG_branched"/>
    <property type="match status" value="1"/>
</dbReference>
<dbReference type="InterPro" id="IPR043428">
    <property type="entry name" value="LivM-like"/>
</dbReference>
<dbReference type="InterPro" id="IPR003439">
    <property type="entry name" value="ABC_transporter-like_ATP-bd"/>
</dbReference>
<dbReference type="InterPro" id="IPR027417">
    <property type="entry name" value="P-loop_NTPase"/>
</dbReference>
<evidence type="ECO:0000259" key="10">
    <source>
        <dbReference type="PROSITE" id="PS50893"/>
    </source>
</evidence>
<reference evidence="11" key="1">
    <citation type="submission" date="2017-02" db="EMBL/GenBank/DDBJ databases">
        <title>Delving into the versatile metabolic prowess of the omnipresent phylum Bacteroidetes.</title>
        <authorList>
            <person name="Nobu M.K."/>
            <person name="Mei R."/>
            <person name="Narihiro T."/>
            <person name="Kuroda K."/>
            <person name="Liu W.-T."/>
        </authorList>
    </citation>
    <scope>NUCLEOTIDE SEQUENCE</scope>
    <source>
        <strain evidence="11">ADurb.Bin276</strain>
    </source>
</reference>
<evidence type="ECO:0000256" key="3">
    <source>
        <dbReference type="ARBA" id="ARBA00022475"/>
    </source>
</evidence>
<dbReference type="Pfam" id="PF00005">
    <property type="entry name" value="ABC_tran"/>
    <property type="match status" value="1"/>
</dbReference>
<protein>
    <submittedName>
        <fullName evidence="11">Arginine transport ATP-binding protein ArtM</fullName>
    </submittedName>
</protein>
<dbReference type="PANTHER" id="PTHR30482:SF10">
    <property type="entry name" value="HIGH-AFFINITY BRANCHED-CHAIN AMINO ACID TRANSPORT PROTEIN BRAE"/>
    <property type="match status" value="1"/>
</dbReference>
<feature type="domain" description="ABC transporter" evidence="10">
    <location>
        <begin position="378"/>
        <end position="625"/>
    </location>
</feature>
<name>A0A1V5SZT4_9BACT</name>
<dbReference type="Proteomes" id="UP000485569">
    <property type="component" value="Unassembled WGS sequence"/>
</dbReference>
<keyword evidence="7 9" id="KW-1133">Transmembrane helix</keyword>
<dbReference type="Gene3D" id="3.40.50.300">
    <property type="entry name" value="P-loop containing nucleotide triphosphate hydrolases"/>
    <property type="match status" value="1"/>
</dbReference>
<evidence type="ECO:0000256" key="2">
    <source>
        <dbReference type="ARBA" id="ARBA00022448"/>
    </source>
</evidence>
<dbReference type="GO" id="GO:0015658">
    <property type="term" value="F:branched-chain amino acid transmembrane transporter activity"/>
    <property type="evidence" value="ECO:0007669"/>
    <property type="project" value="InterPro"/>
</dbReference>
<sequence length="628" mass="69941">MDLTHIFQQRIQNTQESSYPHQPRRSPFSQKWFNGLIVLLFLLLPFFPFMNDYWIDVAFFVGIYSLLGLSLNIVLGEVGLFDLGHTAFYAIGAYTTAILNTQFNIPILLLLPLSAIMAGAFAYLVMSPVIHLRGDYLCIVTIGIGEIVRIIIINNPWGITNGPNGITGIGVPQIGPLMILSSTHFYYLIWGLIALAIIALIRLQRSRIGRAWNYIREDEIAAELNGIDVRSYKLLAFVLGAAIAGITGNVYASKMMIVSPDSFLFMESALLFCIVLLGGLGSVPGTLFGAAVIVVFPEIFRQFASFRLLFFGAALMVMMVFRPGGILPRKRGHLGIEGLGIRNLPQPEEVLVQNGQNRVQNLRTSLPEMTNPNSSTILETRRITLHFGGLTAVNLFDLQVKPKHITSLIGPNGAGKTTIFNIITGIYRPSQGQVFFQNQEITGLKPHQIVQKGIARTFQNIRLFPNMTCLENVMSGPHCHARTNYWSAILRTPAQHQEEKAIVEISSHRLHQVGLWEYRNELAKNLPYGKQRYLEIARALATSPQLLILDEPSSGLNDKESEELMELLQSLIAEGFTILLIEHDMNVVMGVSDWIAVMDMGSKIAEGIPNNIYNHPVVIEAYLGKEEE</sequence>
<comment type="caution">
    <text evidence="11">The sequence shown here is derived from an EMBL/GenBank/DDBJ whole genome shotgun (WGS) entry which is preliminary data.</text>
</comment>
<dbReference type="InterPro" id="IPR003593">
    <property type="entry name" value="AAA+_ATPase"/>
</dbReference>
<feature type="transmembrane region" description="Helical" evidence="9">
    <location>
        <begin position="308"/>
        <end position="327"/>
    </location>
</feature>
<dbReference type="PANTHER" id="PTHR30482">
    <property type="entry name" value="HIGH-AFFINITY BRANCHED-CHAIN AMINO ACID TRANSPORT SYSTEM PERMEASE"/>
    <property type="match status" value="1"/>
</dbReference>
<dbReference type="InterPro" id="IPR001851">
    <property type="entry name" value="ABC_transp_permease"/>
</dbReference>
<dbReference type="EMBL" id="MWBQ01000042">
    <property type="protein sequence ID" value="OQA60026.1"/>
    <property type="molecule type" value="Genomic_DNA"/>
</dbReference>
<organism evidence="11">
    <name type="scientific">Candidatus Atribacter allofermentans</name>
    <dbReference type="NCBI Taxonomy" id="1852833"/>
    <lineage>
        <taxon>Bacteria</taxon>
        <taxon>Pseudomonadati</taxon>
        <taxon>Atribacterota</taxon>
        <taxon>Atribacteria</taxon>
        <taxon>Atribacterales</taxon>
        <taxon>Atribacteraceae</taxon>
        <taxon>Atribacter</taxon>
    </lineage>
</organism>
<evidence type="ECO:0000256" key="8">
    <source>
        <dbReference type="ARBA" id="ARBA00023136"/>
    </source>
</evidence>
<feature type="transmembrane region" description="Helical" evidence="9">
    <location>
        <begin position="185"/>
        <end position="203"/>
    </location>
</feature>
<evidence type="ECO:0000256" key="1">
    <source>
        <dbReference type="ARBA" id="ARBA00004651"/>
    </source>
</evidence>
<dbReference type="GO" id="GO:0005524">
    <property type="term" value="F:ATP binding"/>
    <property type="evidence" value="ECO:0007669"/>
    <property type="project" value="UniProtKB-KW"/>
</dbReference>
<dbReference type="AlphaFoldDB" id="A0A1V5SZT4"/>
<evidence type="ECO:0000256" key="7">
    <source>
        <dbReference type="ARBA" id="ARBA00022989"/>
    </source>
</evidence>
<dbReference type="FunFam" id="3.40.50.300:FF:000421">
    <property type="entry name" value="Branched-chain amino acid ABC transporter ATP-binding protein"/>
    <property type="match status" value="1"/>
</dbReference>